<dbReference type="PANTHER" id="PTHR30055:SF226">
    <property type="entry name" value="HTH-TYPE TRANSCRIPTIONAL REGULATOR PKSA"/>
    <property type="match status" value="1"/>
</dbReference>
<gene>
    <name evidence="4" type="ORF">A4R43_01705</name>
</gene>
<dbReference type="GO" id="GO:0003700">
    <property type="term" value="F:DNA-binding transcription factor activity"/>
    <property type="evidence" value="ECO:0007669"/>
    <property type="project" value="TreeGrafter"/>
</dbReference>
<dbReference type="InterPro" id="IPR001647">
    <property type="entry name" value="HTH_TetR"/>
</dbReference>
<feature type="DNA-binding region" description="H-T-H motif" evidence="2">
    <location>
        <begin position="27"/>
        <end position="46"/>
    </location>
</feature>
<dbReference type="EMBL" id="CP015163">
    <property type="protein sequence ID" value="AXB41394.1"/>
    <property type="molecule type" value="Genomic_DNA"/>
</dbReference>
<evidence type="ECO:0000313" key="5">
    <source>
        <dbReference type="Proteomes" id="UP000250434"/>
    </source>
</evidence>
<dbReference type="KEGG" id="aab:A4R43_01705"/>
<dbReference type="AlphaFoldDB" id="A0A344L020"/>
<keyword evidence="5" id="KW-1185">Reference proteome</keyword>
<dbReference type="InterPro" id="IPR009057">
    <property type="entry name" value="Homeodomain-like_sf"/>
</dbReference>
<evidence type="ECO:0000256" key="1">
    <source>
        <dbReference type="ARBA" id="ARBA00023125"/>
    </source>
</evidence>
<keyword evidence="1 2" id="KW-0238">DNA-binding</keyword>
<dbReference type="RefSeq" id="WP_113690650.1">
    <property type="nucleotide sequence ID" value="NZ_CP015163.1"/>
</dbReference>
<dbReference type="Proteomes" id="UP000250434">
    <property type="component" value="Chromosome"/>
</dbReference>
<reference evidence="4 5" key="1">
    <citation type="submission" date="2016-04" db="EMBL/GenBank/DDBJ databases">
        <title>Complete genome sequence and analysis of deep-sea sediment isolate, Amycolatopsis sp. WP1.</title>
        <authorList>
            <person name="Wang H."/>
            <person name="Chen S."/>
            <person name="Wu Q."/>
        </authorList>
    </citation>
    <scope>NUCLEOTIDE SEQUENCE [LARGE SCALE GENOMIC DNA]</scope>
    <source>
        <strain evidence="4 5">WP1</strain>
    </source>
</reference>
<dbReference type="GO" id="GO:0000976">
    <property type="term" value="F:transcription cis-regulatory region binding"/>
    <property type="evidence" value="ECO:0007669"/>
    <property type="project" value="TreeGrafter"/>
</dbReference>
<protein>
    <submittedName>
        <fullName evidence="4">TetR family transcriptional regulator</fullName>
    </submittedName>
</protein>
<dbReference type="OrthoDB" id="3235020at2"/>
<proteinExistence type="predicted"/>
<dbReference type="InterPro" id="IPR050109">
    <property type="entry name" value="HTH-type_TetR-like_transc_reg"/>
</dbReference>
<accession>A0A344L020</accession>
<dbReference type="SUPFAM" id="SSF46689">
    <property type="entry name" value="Homeodomain-like"/>
    <property type="match status" value="1"/>
</dbReference>
<evidence type="ECO:0000256" key="2">
    <source>
        <dbReference type="PROSITE-ProRule" id="PRU00335"/>
    </source>
</evidence>
<organism evidence="4 5">
    <name type="scientific">Amycolatopsis albispora</name>
    <dbReference type="NCBI Taxonomy" id="1804986"/>
    <lineage>
        <taxon>Bacteria</taxon>
        <taxon>Bacillati</taxon>
        <taxon>Actinomycetota</taxon>
        <taxon>Actinomycetes</taxon>
        <taxon>Pseudonocardiales</taxon>
        <taxon>Pseudonocardiaceae</taxon>
        <taxon>Amycolatopsis</taxon>
    </lineage>
</organism>
<dbReference type="Gene3D" id="1.10.357.10">
    <property type="entry name" value="Tetracycline Repressor, domain 2"/>
    <property type="match status" value="1"/>
</dbReference>
<dbReference type="PRINTS" id="PR00455">
    <property type="entry name" value="HTHTETR"/>
</dbReference>
<evidence type="ECO:0000313" key="4">
    <source>
        <dbReference type="EMBL" id="AXB41394.1"/>
    </source>
</evidence>
<name>A0A344L020_9PSEU</name>
<evidence type="ECO:0000259" key="3">
    <source>
        <dbReference type="PROSITE" id="PS50977"/>
    </source>
</evidence>
<dbReference type="PANTHER" id="PTHR30055">
    <property type="entry name" value="HTH-TYPE TRANSCRIPTIONAL REGULATOR RUTR"/>
    <property type="match status" value="1"/>
</dbReference>
<dbReference type="Pfam" id="PF00440">
    <property type="entry name" value="TetR_N"/>
    <property type="match status" value="1"/>
</dbReference>
<dbReference type="PROSITE" id="PS50977">
    <property type="entry name" value="HTH_TETR_2"/>
    <property type="match status" value="1"/>
</dbReference>
<dbReference type="Gene3D" id="1.10.10.60">
    <property type="entry name" value="Homeodomain-like"/>
    <property type="match status" value="1"/>
</dbReference>
<feature type="domain" description="HTH tetR-type" evidence="3">
    <location>
        <begin position="4"/>
        <end position="64"/>
    </location>
</feature>
<sequence>MPAKPAKERLIDAAFALFEERGYDATTVEDITERAGVGRTTFFRTFRSKEDVIFPDHDVLLGAIDARLRGSTHQTALVAVTEAAGLVLRHYLAEGEQALARYRLTRSVPALRDREIAGTQQYKRLFREFLHNWLGGGEDTALRAELMAAAVVTAHNHVLRRWLRGLTEHPDAEFDTAMAEVLALFTAEPRDAENGSVVVFQTTKDLSRVLPELRRLLGEPRS</sequence>